<protein>
    <submittedName>
        <fullName evidence="2">Uncharacterized protein</fullName>
    </submittedName>
</protein>
<organism evidence="2 3">
    <name type="scientific">Ambrosia artemisiifolia</name>
    <name type="common">Common ragweed</name>
    <dbReference type="NCBI Taxonomy" id="4212"/>
    <lineage>
        <taxon>Eukaryota</taxon>
        <taxon>Viridiplantae</taxon>
        <taxon>Streptophyta</taxon>
        <taxon>Embryophyta</taxon>
        <taxon>Tracheophyta</taxon>
        <taxon>Spermatophyta</taxon>
        <taxon>Magnoliopsida</taxon>
        <taxon>eudicotyledons</taxon>
        <taxon>Gunneridae</taxon>
        <taxon>Pentapetalae</taxon>
        <taxon>asterids</taxon>
        <taxon>campanulids</taxon>
        <taxon>Asterales</taxon>
        <taxon>Asteraceae</taxon>
        <taxon>Asteroideae</taxon>
        <taxon>Heliantheae alliance</taxon>
        <taxon>Heliantheae</taxon>
        <taxon>Ambrosia</taxon>
    </lineage>
</organism>
<dbReference type="EMBL" id="JAMZMK010008962">
    <property type="protein sequence ID" value="KAI7737750.1"/>
    <property type="molecule type" value="Genomic_DNA"/>
</dbReference>
<evidence type="ECO:0000313" key="2">
    <source>
        <dbReference type="EMBL" id="KAI7737750.1"/>
    </source>
</evidence>
<sequence length="176" mass="19467">MLKQILAKLPRKSSKANKNCSDGSNATADLSNNGSFTNTSQRVIPIQPEPKHLTHLTLIPFPPLPISIPLPPPLQQVYPQTRCYRVRIGDLGFQFGFLPSNEEDNGANMPFPMKKTRELRGTEAELEELEGAELEEQLLQPATTAPAAPDFMGRSHEGMVTLEKSVQGRALNMFKT</sequence>
<keyword evidence="3" id="KW-1185">Reference proteome</keyword>
<proteinExistence type="predicted"/>
<gene>
    <name evidence="2" type="ORF">M8C21_005883</name>
</gene>
<feature type="compositionally biased region" description="Polar residues" evidence="1">
    <location>
        <begin position="16"/>
        <end position="40"/>
    </location>
</feature>
<accession>A0AAD5CAQ1</accession>
<name>A0AAD5CAQ1_AMBAR</name>
<reference evidence="2" key="1">
    <citation type="submission" date="2022-06" db="EMBL/GenBank/DDBJ databases">
        <title>Uncovering the hologenomic basis of an extraordinary plant invasion.</title>
        <authorList>
            <person name="Bieker V.C."/>
            <person name="Martin M.D."/>
            <person name="Gilbert T."/>
            <person name="Hodgins K."/>
            <person name="Battlay P."/>
            <person name="Petersen B."/>
            <person name="Wilson J."/>
        </authorList>
    </citation>
    <scope>NUCLEOTIDE SEQUENCE</scope>
    <source>
        <strain evidence="2">AA19_3_7</strain>
        <tissue evidence="2">Leaf</tissue>
    </source>
</reference>
<dbReference type="Proteomes" id="UP001206925">
    <property type="component" value="Unassembled WGS sequence"/>
</dbReference>
<evidence type="ECO:0000313" key="3">
    <source>
        <dbReference type="Proteomes" id="UP001206925"/>
    </source>
</evidence>
<feature type="region of interest" description="Disordered" evidence="1">
    <location>
        <begin position="9"/>
        <end position="40"/>
    </location>
</feature>
<dbReference type="AlphaFoldDB" id="A0AAD5CAQ1"/>
<evidence type="ECO:0000256" key="1">
    <source>
        <dbReference type="SAM" id="MobiDB-lite"/>
    </source>
</evidence>
<comment type="caution">
    <text evidence="2">The sequence shown here is derived from an EMBL/GenBank/DDBJ whole genome shotgun (WGS) entry which is preliminary data.</text>
</comment>